<dbReference type="RefSeq" id="WP_060815393.1">
    <property type="nucleotide sequence ID" value="NZ_JARPZN010000002.1"/>
</dbReference>
<accession>A0A376GXK7</accession>
<protein>
    <submittedName>
        <fullName evidence="2">Uncharacterized protein</fullName>
    </submittedName>
</protein>
<gene>
    <name evidence="2" type="ORF">NCTC12360_01212</name>
    <name evidence="1" type="ORF">P7E30_04250</name>
</gene>
<sequence>MEGIKAFHTEVIEETRSKAEMITFVSMAEIEHARKELCEAGIEESRFSDGELIFALKQKNEYQANTIVPIVIDWLLMKNYLLTPAQAIRFLTNKLGQTESVSLKALGDLEFDGDGKYFLIACQSMNKQNEKVYKVYTDGQVKELWRA</sequence>
<reference evidence="2 3" key="1">
    <citation type="submission" date="2018-06" db="EMBL/GenBank/DDBJ databases">
        <authorList>
            <consortium name="Pathogen Informatics"/>
            <person name="Doyle S."/>
        </authorList>
    </citation>
    <scope>NUCLEOTIDE SEQUENCE [LARGE SCALE GENOMIC DNA]</scope>
    <source>
        <strain evidence="2 3">NCTC12360</strain>
    </source>
</reference>
<evidence type="ECO:0000313" key="1">
    <source>
        <dbReference type="EMBL" id="MDT2689423.1"/>
    </source>
</evidence>
<dbReference type="Proteomes" id="UP000254807">
    <property type="component" value="Unassembled WGS sequence"/>
</dbReference>
<dbReference type="OrthoDB" id="2183684at2"/>
<reference evidence="1" key="2">
    <citation type="submission" date="2023-03" db="EMBL/GenBank/DDBJ databases">
        <authorList>
            <person name="Shen W."/>
            <person name="Cai J."/>
        </authorList>
    </citation>
    <scope>NUCLEOTIDE SEQUENCE</scope>
    <source>
        <strain evidence="1">K69-2</strain>
    </source>
</reference>
<evidence type="ECO:0000313" key="2">
    <source>
        <dbReference type="EMBL" id="STD82776.1"/>
    </source>
</evidence>
<name>A0A376GXK7_ENTGA</name>
<evidence type="ECO:0000313" key="3">
    <source>
        <dbReference type="Proteomes" id="UP000254807"/>
    </source>
</evidence>
<organism evidence="2 3">
    <name type="scientific">Enterococcus gallinarum</name>
    <dbReference type="NCBI Taxonomy" id="1353"/>
    <lineage>
        <taxon>Bacteria</taxon>
        <taxon>Bacillati</taxon>
        <taxon>Bacillota</taxon>
        <taxon>Bacilli</taxon>
        <taxon>Lactobacillales</taxon>
        <taxon>Enterococcaceae</taxon>
        <taxon>Enterococcus</taxon>
    </lineage>
</organism>
<dbReference type="EMBL" id="JARPZN010000002">
    <property type="protein sequence ID" value="MDT2689423.1"/>
    <property type="molecule type" value="Genomic_DNA"/>
</dbReference>
<dbReference type="Proteomes" id="UP001183682">
    <property type="component" value="Unassembled WGS sequence"/>
</dbReference>
<keyword evidence="3" id="KW-1185">Reference proteome</keyword>
<proteinExistence type="predicted"/>
<dbReference type="EMBL" id="UFYW01000001">
    <property type="protein sequence ID" value="STD82776.1"/>
    <property type="molecule type" value="Genomic_DNA"/>
</dbReference>
<dbReference type="AlphaFoldDB" id="A0A376GXK7"/>